<proteinExistence type="predicted"/>
<dbReference type="InterPro" id="IPR045492">
    <property type="entry name" value="DUF6434"/>
</dbReference>
<reference evidence="2 3" key="1">
    <citation type="submission" date="2021-02" db="EMBL/GenBank/DDBJ databases">
        <authorList>
            <person name="Lee D.-H."/>
        </authorList>
    </citation>
    <scope>NUCLEOTIDE SEQUENCE [LARGE SCALE GENOMIC DNA]</scope>
    <source>
        <strain evidence="2 3">UL073</strain>
    </source>
</reference>
<organism evidence="2 3">
    <name type="scientific">Zestomonas insulae</name>
    <dbReference type="NCBI Taxonomy" id="2809017"/>
    <lineage>
        <taxon>Bacteria</taxon>
        <taxon>Pseudomonadati</taxon>
        <taxon>Pseudomonadota</taxon>
        <taxon>Gammaproteobacteria</taxon>
        <taxon>Pseudomonadales</taxon>
        <taxon>Pseudomonadaceae</taxon>
        <taxon>Zestomonas</taxon>
    </lineage>
</organism>
<protein>
    <recommendedName>
        <fullName evidence="1">DUF6434 domain-containing protein</fullName>
    </recommendedName>
</protein>
<keyword evidence="3" id="KW-1185">Reference proteome</keyword>
<name>A0ABS2IFR1_9GAMM</name>
<dbReference type="EMBL" id="JAFEUP010000004">
    <property type="protein sequence ID" value="MBM7061885.1"/>
    <property type="molecule type" value="Genomic_DNA"/>
</dbReference>
<gene>
    <name evidence="2" type="ORF">JQX08_14335</name>
</gene>
<evidence type="ECO:0000259" key="1">
    <source>
        <dbReference type="Pfam" id="PF20026"/>
    </source>
</evidence>
<dbReference type="RefSeq" id="WP_205349077.1">
    <property type="nucleotide sequence ID" value="NZ_JAFEUP010000004.1"/>
</dbReference>
<feature type="domain" description="DUF6434" evidence="1">
    <location>
        <begin position="3"/>
        <end position="66"/>
    </location>
</feature>
<evidence type="ECO:0000313" key="2">
    <source>
        <dbReference type="EMBL" id="MBM7061885.1"/>
    </source>
</evidence>
<accession>A0ABS2IFR1</accession>
<evidence type="ECO:0000313" key="3">
    <source>
        <dbReference type="Proteomes" id="UP000717995"/>
    </source>
</evidence>
<sequence>MAFDWHCDPITRGTPVLPSYKNTQNVRRFLTAECGADFRFDRDFMAWIRNDVAKTMGDVADEWIRRKR</sequence>
<dbReference type="Proteomes" id="UP000717995">
    <property type="component" value="Unassembled WGS sequence"/>
</dbReference>
<dbReference type="Pfam" id="PF20026">
    <property type="entry name" value="DUF6434"/>
    <property type="match status" value="1"/>
</dbReference>
<comment type="caution">
    <text evidence="2">The sequence shown here is derived from an EMBL/GenBank/DDBJ whole genome shotgun (WGS) entry which is preliminary data.</text>
</comment>